<dbReference type="PANTHER" id="PTHR21738:SF0">
    <property type="entry name" value="RIBOSOMAL RNA PROCESSING PROTEIN 36 HOMOLOG"/>
    <property type="match status" value="1"/>
</dbReference>
<comment type="similarity">
    <text evidence="2 6">Belongs to the RRP36 family.</text>
</comment>
<dbReference type="PANTHER" id="PTHR21738">
    <property type="entry name" value="RIBOSOMAL RNA PROCESSING PROTEIN 36 HOMOLOG"/>
    <property type="match status" value="1"/>
</dbReference>
<comment type="subunit">
    <text evidence="6">Associates with 90S and pre-40S pre-ribosomal particles.</text>
</comment>
<evidence type="ECO:0000256" key="1">
    <source>
        <dbReference type="ARBA" id="ARBA00004604"/>
    </source>
</evidence>
<evidence type="ECO:0000256" key="6">
    <source>
        <dbReference type="RuleBase" id="RU368027"/>
    </source>
</evidence>
<evidence type="ECO:0000256" key="7">
    <source>
        <dbReference type="SAM" id="MobiDB-lite"/>
    </source>
</evidence>
<dbReference type="Pfam" id="PF06102">
    <property type="entry name" value="RRP36"/>
    <property type="match status" value="1"/>
</dbReference>
<reference evidence="9" key="1">
    <citation type="journal article" date="2017" name="Nat. Commun.">
        <title>The North American bullfrog draft genome provides insight into hormonal regulation of long noncoding RNA.</title>
        <authorList>
            <person name="Hammond S.A."/>
            <person name="Warren R.L."/>
            <person name="Vandervalk B.P."/>
            <person name="Kucuk E."/>
            <person name="Khan H."/>
            <person name="Gibb E.A."/>
            <person name="Pandoh P."/>
            <person name="Kirk H."/>
            <person name="Zhao Y."/>
            <person name="Jones M."/>
            <person name="Mungall A.J."/>
            <person name="Coope R."/>
            <person name="Pleasance S."/>
            <person name="Moore R.A."/>
            <person name="Holt R.A."/>
            <person name="Round J.M."/>
            <person name="Ohora S."/>
            <person name="Walle B.V."/>
            <person name="Veldhoen N."/>
            <person name="Helbing C.C."/>
            <person name="Birol I."/>
        </authorList>
    </citation>
    <scope>NUCLEOTIDE SEQUENCE [LARGE SCALE GENOMIC DNA]</scope>
</reference>
<evidence type="ECO:0000313" key="8">
    <source>
        <dbReference type="EMBL" id="PIO13474.1"/>
    </source>
</evidence>
<dbReference type="EMBL" id="KZ031333">
    <property type="protein sequence ID" value="PIO13474.1"/>
    <property type="molecule type" value="Genomic_DNA"/>
</dbReference>
<evidence type="ECO:0000256" key="4">
    <source>
        <dbReference type="ARBA" id="ARBA00022552"/>
    </source>
</evidence>
<dbReference type="InterPro" id="IPR009292">
    <property type="entry name" value="RRP36"/>
</dbReference>
<evidence type="ECO:0000256" key="2">
    <source>
        <dbReference type="ARBA" id="ARBA00009418"/>
    </source>
</evidence>
<dbReference type="GO" id="GO:0005730">
    <property type="term" value="C:nucleolus"/>
    <property type="evidence" value="ECO:0007669"/>
    <property type="project" value="UniProtKB-SubCell"/>
</dbReference>
<evidence type="ECO:0000313" key="9">
    <source>
        <dbReference type="Proteomes" id="UP000228934"/>
    </source>
</evidence>
<dbReference type="GO" id="GO:0000462">
    <property type="term" value="P:maturation of SSU-rRNA from tricistronic rRNA transcript (SSU-rRNA, 5.8S rRNA, LSU-rRNA)"/>
    <property type="evidence" value="ECO:0007669"/>
    <property type="project" value="TreeGrafter"/>
</dbReference>
<protein>
    <recommendedName>
        <fullName evidence="6">rRNA biogenesis protein RRP36</fullName>
    </recommendedName>
</protein>
<keyword evidence="3 6" id="KW-0690">Ribosome biogenesis</keyword>
<keyword evidence="5 6" id="KW-0539">Nucleus</keyword>
<keyword evidence="4 6" id="KW-0698">rRNA processing</keyword>
<dbReference type="AlphaFoldDB" id="A0A2G9QCZ4"/>
<sequence>MSFEDLLHLQNTMGRKAFYRSVVKPQKTTGEGQSGKAGPLEMSSKSPAPFLRKVIASKKTMRRDPRFDDLSGEFKPEVFVNTYKFLDDIKKKEKEIVQKKLRKVRDPELKEKLQKLIHKMVSLGQFWGQCQV</sequence>
<dbReference type="Proteomes" id="UP000228934">
    <property type="component" value="Unassembled WGS sequence"/>
</dbReference>
<comment type="subcellular location">
    <subcellularLocation>
        <location evidence="1 6">Nucleus</location>
        <location evidence="1 6">Nucleolus</location>
    </subcellularLocation>
</comment>
<proteinExistence type="inferred from homology"/>
<accession>A0A2G9QCZ4</accession>
<organism evidence="8 9">
    <name type="scientific">Aquarana catesbeiana</name>
    <name type="common">American bullfrog</name>
    <name type="synonym">Rana catesbeiana</name>
    <dbReference type="NCBI Taxonomy" id="8400"/>
    <lineage>
        <taxon>Eukaryota</taxon>
        <taxon>Metazoa</taxon>
        <taxon>Chordata</taxon>
        <taxon>Craniata</taxon>
        <taxon>Vertebrata</taxon>
        <taxon>Euteleostomi</taxon>
        <taxon>Amphibia</taxon>
        <taxon>Batrachia</taxon>
        <taxon>Anura</taxon>
        <taxon>Neobatrachia</taxon>
        <taxon>Ranoidea</taxon>
        <taxon>Ranidae</taxon>
        <taxon>Aquarana</taxon>
    </lineage>
</organism>
<feature type="region of interest" description="Disordered" evidence="7">
    <location>
        <begin position="23"/>
        <end position="45"/>
    </location>
</feature>
<evidence type="ECO:0000256" key="5">
    <source>
        <dbReference type="ARBA" id="ARBA00023242"/>
    </source>
</evidence>
<dbReference type="OrthoDB" id="448446at2759"/>
<comment type="function">
    <text evidence="6">Component of the 90S pre-ribosome involved in the maturation of rRNAs. Required for early cleavages of the pre-RNAs in the 40S ribosomal subunit maturation pathway.</text>
</comment>
<name>A0A2G9QCZ4_AQUCT</name>
<dbReference type="GO" id="GO:0030686">
    <property type="term" value="C:90S preribosome"/>
    <property type="evidence" value="ECO:0007669"/>
    <property type="project" value="TreeGrafter"/>
</dbReference>
<keyword evidence="6" id="KW-0687">Ribonucleoprotein</keyword>
<gene>
    <name evidence="8" type="ORF">AB205_0178490</name>
</gene>
<keyword evidence="9" id="KW-1185">Reference proteome</keyword>
<evidence type="ECO:0000256" key="3">
    <source>
        <dbReference type="ARBA" id="ARBA00022517"/>
    </source>
</evidence>